<feature type="chain" id="PRO_5044569853" description="Chalcone isomerase domain-containing protein" evidence="1">
    <location>
        <begin position="27"/>
        <end position="166"/>
    </location>
</feature>
<evidence type="ECO:0000313" key="6">
    <source>
        <dbReference type="Proteomes" id="UP000532147"/>
    </source>
</evidence>
<dbReference type="Proteomes" id="UP000546536">
    <property type="component" value="Unassembled WGS sequence"/>
</dbReference>
<reference evidence="6 7" key="1">
    <citation type="submission" date="2020-04" db="EMBL/GenBank/DDBJ databases">
        <title>Acinetobacter Taxon 24.</title>
        <authorList>
            <person name="Nemec A."/>
            <person name="Radolfova-Krizova L."/>
            <person name="Higgins P.G."/>
            <person name="Spanelova P."/>
        </authorList>
    </citation>
    <scope>NUCLEOTIDE SEQUENCE [LARGE SCALE GENOMIC DNA]</scope>
    <source>
        <strain evidence="5 7">ANC 4279</strain>
        <strain evidence="3 6">ANC 4280</strain>
        <strain evidence="4 8">ANC 5380</strain>
    </source>
</reference>
<comment type="caution">
    <text evidence="4">The sequence shown here is derived from an EMBL/GenBank/DDBJ whole genome shotgun (WGS) entry which is preliminary data.</text>
</comment>
<name>A0A241VFJ0_9GAMM</name>
<keyword evidence="1" id="KW-0732">Signal</keyword>
<accession>A0A7Y2S1R5</accession>
<feature type="signal peptide" evidence="1">
    <location>
        <begin position="1"/>
        <end position="26"/>
    </location>
</feature>
<dbReference type="RefSeq" id="WP_067723712.1">
    <property type="nucleotide sequence ID" value="NZ_JABERG010000033.1"/>
</dbReference>
<evidence type="ECO:0000313" key="4">
    <source>
        <dbReference type="EMBL" id="NNH79324.1"/>
    </source>
</evidence>
<evidence type="ECO:0000313" key="3">
    <source>
        <dbReference type="EMBL" id="NNH38738.1"/>
    </source>
</evidence>
<dbReference type="AlphaFoldDB" id="A0A241VFJ0"/>
<dbReference type="EMBL" id="JABERH010000020">
    <property type="protein sequence ID" value="NNH38738.1"/>
    <property type="molecule type" value="Genomic_DNA"/>
</dbReference>
<evidence type="ECO:0000259" key="2">
    <source>
        <dbReference type="Pfam" id="PF16036"/>
    </source>
</evidence>
<sequence length="166" mass="18788">MDFTLQKIALTLMSTAILAVSVPAGAATLKKCNTAPLIVTAKNVGQISYFAENCEKAWDTQSIQLDFAYSYDIPEWAFKRAANHFLKKNVAGYSPNMALNQITQWYKPVKKGDLYRLNYQHTAQKMTLLLNQKVLGQVSDTQINQYFNIWFGATPFNAKLKQQLLN</sequence>
<proteinExistence type="predicted"/>
<evidence type="ECO:0000313" key="7">
    <source>
        <dbReference type="Proteomes" id="UP000546536"/>
    </source>
</evidence>
<dbReference type="STRING" id="1977878.B9T23_11040"/>
<accession>A0A241VFJ0</accession>
<evidence type="ECO:0000313" key="5">
    <source>
        <dbReference type="EMBL" id="NNH89072.1"/>
    </source>
</evidence>
<organism evidence="4 8">
    <name type="scientific">Acinetobacter terrae</name>
    <dbReference type="NCBI Taxonomy" id="2731247"/>
    <lineage>
        <taxon>Bacteria</taxon>
        <taxon>Pseudomonadati</taxon>
        <taxon>Pseudomonadota</taxon>
        <taxon>Gammaproteobacteria</taxon>
        <taxon>Moraxellales</taxon>
        <taxon>Moraxellaceae</taxon>
        <taxon>Acinetobacter</taxon>
        <taxon>Acinetobacter Taxon 24</taxon>
    </lineage>
</organism>
<accession>A0A7Y2WCH2</accession>
<dbReference type="EMBL" id="JABERL010000077">
    <property type="protein sequence ID" value="NNH79324.1"/>
    <property type="molecule type" value="Genomic_DNA"/>
</dbReference>
<gene>
    <name evidence="3" type="ORF">HLH11_08770</name>
    <name evidence="5" type="ORF">HLH13_15460</name>
    <name evidence="4" type="ORF">HLH17_17100</name>
</gene>
<dbReference type="Proteomes" id="UP000569202">
    <property type="component" value="Unassembled WGS sequence"/>
</dbReference>
<protein>
    <recommendedName>
        <fullName evidence="2">Chalcone isomerase domain-containing protein</fullName>
    </recommendedName>
</protein>
<evidence type="ECO:0000256" key="1">
    <source>
        <dbReference type="SAM" id="SignalP"/>
    </source>
</evidence>
<feature type="domain" description="Chalcone isomerase" evidence="2">
    <location>
        <begin position="59"/>
        <end position="165"/>
    </location>
</feature>
<evidence type="ECO:0000313" key="8">
    <source>
        <dbReference type="Proteomes" id="UP000569202"/>
    </source>
</evidence>
<dbReference type="InterPro" id="IPR016087">
    <property type="entry name" value="Chalcone_isomerase"/>
</dbReference>
<keyword evidence="7" id="KW-1185">Reference proteome</keyword>
<dbReference type="Pfam" id="PF16036">
    <property type="entry name" value="Chalcone_3"/>
    <property type="match status" value="1"/>
</dbReference>
<dbReference type="Proteomes" id="UP000532147">
    <property type="component" value="Unassembled WGS sequence"/>
</dbReference>
<dbReference type="EMBL" id="JABERG010000033">
    <property type="protein sequence ID" value="NNH89072.1"/>
    <property type="molecule type" value="Genomic_DNA"/>
</dbReference>